<evidence type="ECO:0000313" key="2">
    <source>
        <dbReference type="RefSeq" id="XP_025411760.1"/>
    </source>
</evidence>
<keyword evidence="1" id="KW-1185">Reference proteome</keyword>
<dbReference type="PANTHER" id="PTHR45749">
    <property type="match status" value="1"/>
</dbReference>
<evidence type="ECO:0000313" key="1">
    <source>
        <dbReference type="Proteomes" id="UP000694846"/>
    </source>
</evidence>
<proteinExistence type="predicted"/>
<protein>
    <submittedName>
        <fullName evidence="2">Uncharacterized protein LOC112684437</fullName>
    </submittedName>
</protein>
<dbReference type="PANTHER" id="PTHR45749:SF35">
    <property type="entry name" value="AC-LIKE TRANSPOSASE-RELATED"/>
    <property type="match status" value="1"/>
</dbReference>
<dbReference type="RefSeq" id="XP_025411760.1">
    <property type="nucleotide sequence ID" value="XM_025555975.1"/>
</dbReference>
<organism evidence="1 2">
    <name type="scientific">Sipha flava</name>
    <name type="common">yellow sugarcane aphid</name>
    <dbReference type="NCBI Taxonomy" id="143950"/>
    <lineage>
        <taxon>Eukaryota</taxon>
        <taxon>Metazoa</taxon>
        <taxon>Ecdysozoa</taxon>
        <taxon>Arthropoda</taxon>
        <taxon>Hexapoda</taxon>
        <taxon>Insecta</taxon>
        <taxon>Pterygota</taxon>
        <taxon>Neoptera</taxon>
        <taxon>Paraneoptera</taxon>
        <taxon>Hemiptera</taxon>
        <taxon>Sternorrhyncha</taxon>
        <taxon>Aphidomorpha</taxon>
        <taxon>Aphidoidea</taxon>
        <taxon>Aphididae</taxon>
        <taxon>Sipha</taxon>
    </lineage>
</organism>
<dbReference type="SUPFAM" id="SSF53098">
    <property type="entry name" value="Ribonuclease H-like"/>
    <property type="match status" value="1"/>
</dbReference>
<dbReference type="InterPro" id="IPR012337">
    <property type="entry name" value="RNaseH-like_sf"/>
</dbReference>
<name>A0A8B8FN31_9HEMI</name>
<dbReference type="OrthoDB" id="6599196at2759"/>
<reference evidence="2" key="1">
    <citation type="submission" date="2025-08" db="UniProtKB">
        <authorList>
            <consortium name="RefSeq"/>
        </authorList>
    </citation>
    <scope>IDENTIFICATION</scope>
    <source>
        <tissue evidence="2">Whole body</tissue>
    </source>
</reference>
<gene>
    <name evidence="2" type="primary">LOC112684437</name>
</gene>
<accession>A0A8B8FN31</accession>
<sequence>MTGKYQGVQSRILNINPRAFFTPCAAHNLNLVLCDAAKNSTIAITFFGIIRRVYTLFSASTYRWSIIKKHCTIFTVKQWSETRWESRINSVKALRFQLSSILNALEEVSETVNDLMAQSEAVSLSNEIGNYEFILSLVIWYDILTEVNIVSKSLQDHNTDINTSVKMVQSLIQFLHQYRENGFNFAKIAAKKLAEDADIAVAFKNPRVRKKTKLFDYENVDEPVLNNEDRFRTNYFFIVLDHAIQSIEKGFNQLKTYLDNFGFYIALAS</sequence>
<dbReference type="GeneID" id="112684437"/>
<dbReference type="AlphaFoldDB" id="A0A8B8FN31"/>
<dbReference type="Proteomes" id="UP000694846">
    <property type="component" value="Unplaced"/>
</dbReference>